<evidence type="ECO:0000313" key="2">
    <source>
        <dbReference type="Proteomes" id="UP001497700"/>
    </source>
</evidence>
<gene>
    <name evidence="1" type="ORF">F4820DRAFT_216110</name>
</gene>
<name>A0ACB9YHD4_9PEZI</name>
<comment type="caution">
    <text evidence="1">The sequence shown here is derived from an EMBL/GenBank/DDBJ whole genome shotgun (WGS) entry which is preliminary data.</text>
</comment>
<sequence>MAKNCNPLRGRKESIHNCEGECLAVVNSWSYKSAEDGTEAAKIHWLTYQANIQRRGLKFVSKAGHDEVEYYWMQDLSNVLLKTIVADWNKALNHDIPELAPEACKVIDARWGDFLRRLEISVENTYPQLQPFLQGVMPSLDTVKEQVKDKVRQALKDISQGASEVHPEMVNEIQKKWLSTFKSSLQVKGSGSLKERQNMIAGFAQQSGRKMFNAAFKSMCTQLRLNFDKLPRTLEGISKFAVQAVKDHIDVLLNNIIEPDTKVEGELEEKLKLQQDVSGATLQWDLEWKVSKDGCNPAENIENIELPKEYVHGEDFGEEDESIEADEDESYLEGRGSGNEDDSDDDMEDGSYTDGH</sequence>
<dbReference type="EMBL" id="MU393710">
    <property type="protein sequence ID" value="KAI4858627.1"/>
    <property type="molecule type" value="Genomic_DNA"/>
</dbReference>
<dbReference type="Proteomes" id="UP001497700">
    <property type="component" value="Unassembled WGS sequence"/>
</dbReference>
<evidence type="ECO:0000313" key="1">
    <source>
        <dbReference type="EMBL" id="KAI4858627.1"/>
    </source>
</evidence>
<accession>A0ACB9YHD4</accession>
<keyword evidence="2" id="KW-1185">Reference proteome</keyword>
<organism evidence="1 2">
    <name type="scientific">Hypoxylon rubiginosum</name>
    <dbReference type="NCBI Taxonomy" id="110542"/>
    <lineage>
        <taxon>Eukaryota</taxon>
        <taxon>Fungi</taxon>
        <taxon>Dikarya</taxon>
        <taxon>Ascomycota</taxon>
        <taxon>Pezizomycotina</taxon>
        <taxon>Sordariomycetes</taxon>
        <taxon>Xylariomycetidae</taxon>
        <taxon>Xylariales</taxon>
        <taxon>Hypoxylaceae</taxon>
        <taxon>Hypoxylon</taxon>
    </lineage>
</organism>
<reference evidence="1 2" key="1">
    <citation type="journal article" date="2022" name="New Phytol.">
        <title>Ecological generalism drives hyperdiversity of secondary metabolite gene clusters in xylarialean endophytes.</title>
        <authorList>
            <person name="Franco M.E.E."/>
            <person name="Wisecaver J.H."/>
            <person name="Arnold A.E."/>
            <person name="Ju Y.M."/>
            <person name="Slot J.C."/>
            <person name="Ahrendt S."/>
            <person name="Moore L.P."/>
            <person name="Eastman K.E."/>
            <person name="Scott K."/>
            <person name="Konkel Z."/>
            <person name="Mondo S.J."/>
            <person name="Kuo A."/>
            <person name="Hayes R.D."/>
            <person name="Haridas S."/>
            <person name="Andreopoulos B."/>
            <person name="Riley R."/>
            <person name="LaButti K."/>
            <person name="Pangilinan J."/>
            <person name="Lipzen A."/>
            <person name="Amirebrahimi M."/>
            <person name="Yan J."/>
            <person name="Adam C."/>
            <person name="Keymanesh K."/>
            <person name="Ng V."/>
            <person name="Louie K."/>
            <person name="Northen T."/>
            <person name="Drula E."/>
            <person name="Henrissat B."/>
            <person name="Hsieh H.M."/>
            <person name="Youens-Clark K."/>
            <person name="Lutzoni F."/>
            <person name="Miadlikowska J."/>
            <person name="Eastwood D.C."/>
            <person name="Hamelin R.C."/>
            <person name="Grigoriev I.V."/>
            <person name="U'Ren J.M."/>
        </authorList>
    </citation>
    <scope>NUCLEOTIDE SEQUENCE [LARGE SCALE GENOMIC DNA]</scope>
    <source>
        <strain evidence="1 2">CBS 119005</strain>
    </source>
</reference>
<proteinExistence type="predicted"/>
<protein>
    <submittedName>
        <fullName evidence="1">Uncharacterized protein</fullName>
    </submittedName>
</protein>